<evidence type="ECO:0000313" key="1">
    <source>
        <dbReference type="EMBL" id="MBA8924281.1"/>
    </source>
</evidence>
<comment type="caution">
    <text evidence="1">The sequence shown here is derived from an EMBL/GenBank/DDBJ whole genome shotgun (WGS) entry which is preliminary data.</text>
</comment>
<protein>
    <recommendedName>
        <fullName evidence="3">XRE family transcriptional regulator</fullName>
    </recommendedName>
</protein>
<gene>
    <name evidence="1" type="ORF">BC739_001478</name>
</gene>
<name>A0ABR6BBN0_9PSEU</name>
<proteinExistence type="predicted"/>
<dbReference type="Gene3D" id="1.10.260.40">
    <property type="entry name" value="lambda repressor-like DNA-binding domains"/>
    <property type="match status" value="1"/>
</dbReference>
<accession>A0ABR6BBN0</accession>
<dbReference type="InterPro" id="IPR010982">
    <property type="entry name" value="Lambda_DNA-bd_dom_sf"/>
</dbReference>
<dbReference type="Proteomes" id="UP000517916">
    <property type="component" value="Unassembled WGS sequence"/>
</dbReference>
<evidence type="ECO:0000313" key="2">
    <source>
        <dbReference type="Proteomes" id="UP000517916"/>
    </source>
</evidence>
<sequence>MSSLHTGSFAITLDAAIEDAGLSLDRIRQHLAARGVTLSRSALSYWRHGRSQPERESSLHAVGQLEEVLGLSPGTLTSLLGPRAPRGRWLGRPADALERRRLWPSLRPVSAELKPPPDGQLTFWSVHDHLLVDEQGRERALRVRMVAEATVDGVTRLMTYYQTEDLARQAPRYGGVRFCRLGRVRTDPATGLIVGELLLDRELAAGEVTAVEYELVFPPGDPIDSYHRRLTRPIPQYLCQVQFGLRLPRRVFRYEQRGLDGPRRRVGELPVGATRAVTLSARDARAGILGARWDW</sequence>
<dbReference type="EMBL" id="JACJID010000001">
    <property type="protein sequence ID" value="MBA8924281.1"/>
    <property type="molecule type" value="Genomic_DNA"/>
</dbReference>
<organism evidence="1 2">
    <name type="scientific">Kutzneria viridogrisea</name>
    <dbReference type="NCBI Taxonomy" id="47990"/>
    <lineage>
        <taxon>Bacteria</taxon>
        <taxon>Bacillati</taxon>
        <taxon>Actinomycetota</taxon>
        <taxon>Actinomycetes</taxon>
        <taxon>Pseudonocardiales</taxon>
        <taxon>Pseudonocardiaceae</taxon>
        <taxon>Kutzneria</taxon>
    </lineage>
</organism>
<keyword evidence="2" id="KW-1185">Reference proteome</keyword>
<reference evidence="1 2" key="1">
    <citation type="submission" date="2020-08" db="EMBL/GenBank/DDBJ databases">
        <title>Genomic Encyclopedia of Archaeal and Bacterial Type Strains, Phase II (KMG-II): from individual species to whole genera.</title>
        <authorList>
            <person name="Goeker M."/>
        </authorList>
    </citation>
    <scope>NUCLEOTIDE SEQUENCE [LARGE SCALE GENOMIC DNA]</scope>
    <source>
        <strain evidence="1 2">DSM 43850</strain>
    </source>
</reference>
<evidence type="ECO:0008006" key="3">
    <source>
        <dbReference type="Google" id="ProtNLM"/>
    </source>
</evidence>
<dbReference type="RefSeq" id="WP_025358099.1">
    <property type="nucleotide sequence ID" value="NZ_BAAABQ010000007.1"/>
</dbReference>